<dbReference type="Gene3D" id="1.10.1200.120">
    <property type="entry name" value="Large-conductance mechanosensitive channel, MscL, domain 1"/>
    <property type="match status" value="1"/>
</dbReference>
<dbReference type="PRINTS" id="PR01264">
    <property type="entry name" value="MECHCHANNEL"/>
</dbReference>
<evidence type="ECO:0000313" key="10">
    <source>
        <dbReference type="EMBL" id="NGZ43564.1"/>
    </source>
</evidence>
<dbReference type="EMBL" id="SEWW01000001">
    <property type="protein sequence ID" value="NGZ43564.1"/>
    <property type="molecule type" value="Genomic_DNA"/>
</dbReference>
<evidence type="ECO:0000256" key="3">
    <source>
        <dbReference type="ARBA" id="ARBA00022475"/>
    </source>
</evidence>
<keyword evidence="5 9" id="KW-1133">Transmembrane helix</keyword>
<name>A0ABX0ETB9_9BACT</name>
<feature type="transmembrane region" description="Helical" evidence="9">
    <location>
        <begin position="99"/>
        <end position="120"/>
    </location>
</feature>
<organism evidence="10 11">
    <name type="scientific">Aquirufa beregesia</name>
    <dbReference type="NCBI Taxonomy" id="2516556"/>
    <lineage>
        <taxon>Bacteria</taxon>
        <taxon>Pseudomonadati</taxon>
        <taxon>Bacteroidota</taxon>
        <taxon>Cytophagia</taxon>
        <taxon>Cytophagales</taxon>
        <taxon>Flectobacillaceae</taxon>
        <taxon>Aquirufa</taxon>
    </lineage>
</organism>
<dbReference type="PANTHER" id="PTHR30266:SF2">
    <property type="entry name" value="LARGE-CONDUCTANCE MECHANOSENSITIVE CHANNEL"/>
    <property type="match status" value="1"/>
</dbReference>
<proteinExistence type="predicted"/>
<dbReference type="Proteomes" id="UP001318301">
    <property type="component" value="Unassembled WGS sequence"/>
</dbReference>
<dbReference type="PANTHER" id="PTHR30266">
    <property type="entry name" value="MECHANOSENSITIVE CHANNEL MSCL"/>
    <property type="match status" value="1"/>
</dbReference>
<evidence type="ECO:0000256" key="5">
    <source>
        <dbReference type="ARBA" id="ARBA00022989"/>
    </source>
</evidence>
<dbReference type="SUPFAM" id="SSF81330">
    <property type="entry name" value="Gated mechanosensitive channel"/>
    <property type="match status" value="1"/>
</dbReference>
<evidence type="ECO:0000256" key="4">
    <source>
        <dbReference type="ARBA" id="ARBA00022692"/>
    </source>
</evidence>
<feature type="transmembrane region" description="Helical" evidence="9">
    <location>
        <begin position="28"/>
        <end position="47"/>
    </location>
</feature>
<evidence type="ECO:0000313" key="11">
    <source>
        <dbReference type="Proteomes" id="UP001318301"/>
    </source>
</evidence>
<dbReference type="NCBIfam" id="TIGR00220">
    <property type="entry name" value="mscL"/>
    <property type="match status" value="1"/>
</dbReference>
<evidence type="ECO:0000256" key="9">
    <source>
        <dbReference type="SAM" id="Phobius"/>
    </source>
</evidence>
<keyword evidence="8" id="KW-0407">Ion channel</keyword>
<dbReference type="Pfam" id="PF01741">
    <property type="entry name" value="MscL"/>
    <property type="match status" value="1"/>
</dbReference>
<gene>
    <name evidence="10" type="primary">mscL</name>
    <name evidence="10" type="ORF">EWU23_03655</name>
</gene>
<keyword evidence="3" id="KW-1003">Cell membrane</keyword>
<dbReference type="InterPro" id="IPR037673">
    <property type="entry name" value="MSC/AndL"/>
</dbReference>
<comment type="caution">
    <text evidence="10">The sequence shown here is derived from an EMBL/GenBank/DDBJ whole genome shotgun (WGS) entry which is preliminary data.</text>
</comment>
<dbReference type="InterPro" id="IPR001185">
    <property type="entry name" value="MS_channel"/>
</dbReference>
<evidence type="ECO:0000256" key="1">
    <source>
        <dbReference type="ARBA" id="ARBA00004141"/>
    </source>
</evidence>
<evidence type="ECO:0000256" key="2">
    <source>
        <dbReference type="ARBA" id="ARBA00022448"/>
    </source>
</evidence>
<evidence type="ECO:0000256" key="7">
    <source>
        <dbReference type="ARBA" id="ARBA00023136"/>
    </source>
</evidence>
<keyword evidence="11" id="KW-1185">Reference proteome</keyword>
<accession>A0ABX0ETB9</accession>
<keyword evidence="7 9" id="KW-0472">Membrane</keyword>
<dbReference type="InterPro" id="IPR036019">
    <property type="entry name" value="MscL_channel"/>
</dbReference>
<keyword evidence="4 9" id="KW-0812">Transmembrane</keyword>
<reference evidence="10 11" key="1">
    <citation type="submission" date="2019-02" db="EMBL/GenBank/DDBJ databases">
        <title>Genome of a new Bacteroidetes strain.</title>
        <authorList>
            <person name="Pitt A."/>
        </authorList>
    </citation>
    <scope>NUCLEOTIDE SEQUENCE [LARGE SCALE GENOMIC DNA]</scope>
    <source>
        <strain evidence="10 11">50C-KIRBA</strain>
    </source>
</reference>
<protein>
    <submittedName>
        <fullName evidence="10">Large conductance mechanosensitive channel protein MscL</fullName>
    </submittedName>
</protein>
<keyword evidence="2" id="KW-0813">Transport</keyword>
<evidence type="ECO:0000256" key="6">
    <source>
        <dbReference type="ARBA" id="ARBA00023065"/>
    </source>
</evidence>
<evidence type="ECO:0000256" key="8">
    <source>
        <dbReference type="ARBA" id="ARBA00023303"/>
    </source>
</evidence>
<sequence length="135" mass="15186">MFHQYCIPFLNPFKTLLTMSIIKEFKEFAMKGSLIEISVAFIMGAAFGKVTTALIDGVIMPIVGELTTGVDFKAMKYVLREAQYDASGKILSPENAIQYGNFITIFIDFILVAFVMFLLIKMTNRFKSSEEKTNA</sequence>
<comment type="subcellular location">
    <subcellularLocation>
        <location evidence="1">Membrane</location>
        <topology evidence="1">Multi-pass membrane protein</topology>
    </subcellularLocation>
</comment>
<keyword evidence="6" id="KW-0406">Ion transport</keyword>